<organism evidence="6 7">
    <name type="scientific">Aromia moschata</name>
    <dbReference type="NCBI Taxonomy" id="1265417"/>
    <lineage>
        <taxon>Eukaryota</taxon>
        <taxon>Metazoa</taxon>
        <taxon>Ecdysozoa</taxon>
        <taxon>Arthropoda</taxon>
        <taxon>Hexapoda</taxon>
        <taxon>Insecta</taxon>
        <taxon>Pterygota</taxon>
        <taxon>Neoptera</taxon>
        <taxon>Endopterygota</taxon>
        <taxon>Coleoptera</taxon>
        <taxon>Polyphaga</taxon>
        <taxon>Cucujiformia</taxon>
        <taxon>Chrysomeloidea</taxon>
        <taxon>Cerambycidae</taxon>
        <taxon>Cerambycinae</taxon>
        <taxon>Callichromatini</taxon>
        <taxon>Aromia</taxon>
    </lineage>
</organism>
<evidence type="ECO:0000256" key="3">
    <source>
        <dbReference type="ARBA" id="ARBA00023163"/>
    </source>
</evidence>
<proteinExistence type="inferred from homology"/>
<dbReference type="GO" id="GO:0006366">
    <property type="term" value="P:transcription by RNA polymerase II"/>
    <property type="evidence" value="ECO:0007669"/>
    <property type="project" value="InterPro"/>
</dbReference>
<evidence type="ECO:0000256" key="2">
    <source>
        <dbReference type="ARBA" id="ARBA00023015"/>
    </source>
</evidence>
<gene>
    <name evidence="6" type="ORF">NQ318_009268</name>
</gene>
<dbReference type="GO" id="GO:0003713">
    <property type="term" value="F:transcription coactivator activity"/>
    <property type="evidence" value="ECO:0007669"/>
    <property type="project" value="TreeGrafter"/>
</dbReference>
<dbReference type="AlphaFoldDB" id="A0AAV8YJT7"/>
<accession>A0AAV8YJT7</accession>
<dbReference type="Gene3D" id="1.10.20.10">
    <property type="entry name" value="Histone, subunit A"/>
    <property type="match status" value="1"/>
</dbReference>
<name>A0AAV8YJT7_9CUCU</name>
<reference evidence="6" key="1">
    <citation type="journal article" date="2023" name="Insect Mol. Biol.">
        <title>Genome sequencing provides insights into the evolution of gene families encoding plant cell wall-degrading enzymes in longhorned beetles.</title>
        <authorList>
            <person name="Shin N.R."/>
            <person name="Okamura Y."/>
            <person name="Kirsch R."/>
            <person name="Pauchet Y."/>
        </authorList>
    </citation>
    <scope>NUCLEOTIDE SEQUENCE</scope>
    <source>
        <strain evidence="6">AMC_N1</strain>
    </source>
</reference>
<comment type="subcellular location">
    <subcellularLocation>
        <location evidence="1">Nucleus</location>
    </subcellularLocation>
</comment>
<dbReference type="PANTHER" id="PTHR11380:SF16">
    <property type="entry name" value="TRANSCRIPTION INITIATION PROTEIN SPT3 HOMOLOG"/>
    <property type="match status" value="1"/>
</dbReference>
<protein>
    <submittedName>
        <fullName evidence="6">Uncharacterized protein</fullName>
    </submittedName>
</protein>
<evidence type="ECO:0000313" key="6">
    <source>
        <dbReference type="EMBL" id="KAJ8951334.1"/>
    </source>
</evidence>
<comment type="similarity">
    <text evidence="5">Belongs to the SPT3 family.</text>
</comment>
<dbReference type="GO" id="GO:0046982">
    <property type="term" value="F:protein heterodimerization activity"/>
    <property type="evidence" value="ECO:0007669"/>
    <property type="project" value="InterPro"/>
</dbReference>
<evidence type="ECO:0000313" key="7">
    <source>
        <dbReference type="Proteomes" id="UP001162162"/>
    </source>
</evidence>
<evidence type="ECO:0000256" key="1">
    <source>
        <dbReference type="ARBA" id="ARBA00004123"/>
    </source>
</evidence>
<comment type="caution">
    <text evidence="6">The sequence shown here is derived from an EMBL/GenBank/DDBJ whole genome shotgun (WGS) entry which is preliminary data.</text>
</comment>
<dbReference type="GO" id="GO:0005634">
    <property type="term" value="C:nucleus"/>
    <property type="evidence" value="ECO:0007669"/>
    <property type="project" value="UniProtKB-SubCell"/>
</dbReference>
<keyword evidence="7" id="KW-1185">Reference proteome</keyword>
<evidence type="ECO:0000256" key="4">
    <source>
        <dbReference type="ARBA" id="ARBA00023242"/>
    </source>
</evidence>
<dbReference type="InterPro" id="IPR009072">
    <property type="entry name" value="Histone-fold"/>
</dbReference>
<dbReference type="InterPro" id="IPR003195">
    <property type="entry name" value="TFIID_TAF13"/>
</dbReference>
<keyword evidence="3" id="KW-0804">Transcription</keyword>
<dbReference type="Pfam" id="PF02269">
    <property type="entry name" value="TFIID-18kDa"/>
    <property type="match status" value="1"/>
</dbReference>
<evidence type="ECO:0000256" key="5">
    <source>
        <dbReference type="ARBA" id="ARBA00061274"/>
    </source>
</evidence>
<dbReference type="Proteomes" id="UP001162162">
    <property type="component" value="Unassembled WGS sequence"/>
</dbReference>
<keyword evidence="4" id="KW-0539">Nucleus</keyword>
<keyword evidence="2" id="KW-0805">Transcription regulation</keyword>
<dbReference type="PANTHER" id="PTHR11380">
    <property type="entry name" value="TRANSCRIPTION INITIATION FACTOR TFIID/SUPT3-RELATED"/>
    <property type="match status" value="1"/>
</dbReference>
<sequence length="220" mass="25634">MFGFGDSHTPNPDTVWLVESIALNQMRMIVQEAFKYCDKGKLKSEALVFLMRHSKQKMRRDTTHRNLQKLRQWIDPKKEVNFEDEDEALDVLAYYAYQTVAEIIDYALLVRMDSKSGSDPLKHLPGSYYTATMFVGEHRFPGTNPDYSKVYSSQSPISVNEIKETHTGFNTPTEEPRRKRPDDVKPNHVLLFTIINPMYPITVVSNRTLESYWYLIKSCR</sequence>
<dbReference type="EMBL" id="JAPWTK010000086">
    <property type="protein sequence ID" value="KAJ8951334.1"/>
    <property type="molecule type" value="Genomic_DNA"/>
</dbReference>